<keyword evidence="3 7" id="KW-0238">DNA-binding</keyword>
<dbReference type="Gene3D" id="1.10.260.40">
    <property type="entry name" value="lambda repressor-like DNA-binding domains"/>
    <property type="match status" value="1"/>
</dbReference>
<dbReference type="AlphaFoldDB" id="A0A9D1J0M6"/>
<comment type="caution">
    <text evidence="7">The sequence shown here is derived from an EMBL/GenBank/DDBJ whole genome shotgun (WGS) entry which is preliminary data.</text>
</comment>
<evidence type="ECO:0000259" key="5">
    <source>
        <dbReference type="PROSITE" id="PS50932"/>
    </source>
</evidence>
<keyword evidence="1" id="KW-0678">Repressor</keyword>
<organism evidence="7 8">
    <name type="scientific">Candidatus Gallacutalibacter pullicola</name>
    <dbReference type="NCBI Taxonomy" id="2840830"/>
    <lineage>
        <taxon>Bacteria</taxon>
        <taxon>Bacillati</taxon>
        <taxon>Bacillota</taxon>
        <taxon>Clostridia</taxon>
        <taxon>Eubacteriales</taxon>
        <taxon>Candidatus Gallacutalibacter</taxon>
    </lineage>
</organism>
<evidence type="ECO:0000256" key="3">
    <source>
        <dbReference type="ARBA" id="ARBA00023125"/>
    </source>
</evidence>
<dbReference type="Proteomes" id="UP000886785">
    <property type="component" value="Unassembled WGS sequence"/>
</dbReference>
<dbReference type="InterPro" id="IPR001387">
    <property type="entry name" value="Cro/C1-type_HTH"/>
</dbReference>
<dbReference type="SUPFAM" id="SSF47413">
    <property type="entry name" value="lambda repressor-like DNA-binding domains"/>
    <property type="match status" value="1"/>
</dbReference>
<dbReference type="InterPro" id="IPR000843">
    <property type="entry name" value="HTH_LacI"/>
</dbReference>
<keyword evidence="4" id="KW-0804">Transcription</keyword>
<dbReference type="PANTHER" id="PTHR30146">
    <property type="entry name" value="LACI-RELATED TRANSCRIPTIONAL REPRESSOR"/>
    <property type="match status" value="1"/>
</dbReference>
<sequence length="333" mass="37335">MVSIQDVAKKAGVSVATVSRVMNNKKNISQKTREQVLSAMKELDYQPNEIARNLFYKKTDIIGVIIPDIGHPFYSNLVREIEIRLYSLGYKIMLCSTSLVPLREKEYIDMLRRHMVDGIIICTHSLDVEDSLGGGVDYHHLSIPLVSINRVIGKNIATVYSDHRRGGELAAKKLLDNGCRQILQIFGERHIVSHSDDRHTEFARCISQSDAELINYRMENDTFDFAEYSQLAARLLKQYPQIDGVFATDLIAAAFIHEAKKIGRSIPEDLKIIGIDGTVIAKVVSPVLTCVRQDIQQLASKSVEALMTQINHKTLNSNEILVGISLEEGETTL</sequence>
<proteinExistence type="predicted"/>
<dbReference type="GO" id="GO:0000976">
    <property type="term" value="F:transcription cis-regulatory region binding"/>
    <property type="evidence" value="ECO:0007669"/>
    <property type="project" value="TreeGrafter"/>
</dbReference>
<evidence type="ECO:0000256" key="1">
    <source>
        <dbReference type="ARBA" id="ARBA00022491"/>
    </source>
</evidence>
<dbReference type="InterPro" id="IPR028082">
    <property type="entry name" value="Peripla_BP_I"/>
</dbReference>
<dbReference type="EMBL" id="DVHF01000009">
    <property type="protein sequence ID" value="HIR56169.1"/>
    <property type="molecule type" value="Genomic_DNA"/>
</dbReference>
<evidence type="ECO:0000313" key="8">
    <source>
        <dbReference type="Proteomes" id="UP000886785"/>
    </source>
</evidence>
<dbReference type="GO" id="GO:0003700">
    <property type="term" value="F:DNA-binding transcription factor activity"/>
    <property type="evidence" value="ECO:0007669"/>
    <property type="project" value="TreeGrafter"/>
</dbReference>
<feature type="domain" description="HTH cro/C1-type" evidence="6">
    <location>
        <begin position="3"/>
        <end position="46"/>
    </location>
</feature>
<reference evidence="7" key="2">
    <citation type="journal article" date="2021" name="PeerJ">
        <title>Extensive microbial diversity within the chicken gut microbiome revealed by metagenomics and culture.</title>
        <authorList>
            <person name="Gilroy R."/>
            <person name="Ravi A."/>
            <person name="Getino M."/>
            <person name="Pursley I."/>
            <person name="Horton D.L."/>
            <person name="Alikhan N.F."/>
            <person name="Baker D."/>
            <person name="Gharbi K."/>
            <person name="Hall N."/>
            <person name="Watson M."/>
            <person name="Adriaenssens E.M."/>
            <person name="Foster-Nyarko E."/>
            <person name="Jarju S."/>
            <person name="Secka A."/>
            <person name="Antonio M."/>
            <person name="Oren A."/>
            <person name="Chaudhuri R.R."/>
            <person name="La Ragione R."/>
            <person name="Hildebrand F."/>
            <person name="Pallen M.J."/>
        </authorList>
    </citation>
    <scope>NUCLEOTIDE SEQUENCE</scope>
    <source>
        <strain evidence="7">ChiSjej1B19-7085</strain>
    </source>
</reference>
<keyword evidence="2" id="KW-0805">Transcription regulation</keyword>
<dbReference type="Gene3D" id="3.40.50.2300">
    <property type="match status" value="2"/>
</dbReference>
<dbReference type="InterPro" id="IPR046335">
    <property type="entry name" value="LacI/GalR-like_sensor"/>
</dbReference>
<dbReference type="Pfam" id="PF00356">
    <property type="entry name" value="LacI"/>
    <property type="match status" value="1"/>
</dbReference>
<dbReference type="SMART" id="SM00354">
    <property type="entry name" value="HTH_LACI"/>
    <property type="match status" value="1"/>
</dbReference>
<name>A0A9D1J0M6_9FIRM</name>
<gene>
    <name evidence="7" type="ORF">IAA54_00715</name>
</gene>
<dbReference type="FunFam" id="1.10.260.40:FF:000002">
    <property type="entry name" value="HTH-type transcriptional repressor PurR"/>
    <property type="match status" value="1"/>
</dbReference>
<accession>A0A9D1J0M6</accession>
<dbReference type="PROSITE" id="PS00356">
    <property type="entry name" value="HTH_LACI_1"/>
    <property type="match status" value="1"/>
</dbReference>
<evidence type="ECO:0000313" key="7">
    <source>
        <dbReference type="EMBL" id="HIR56169.1"/>
    </source>
</evidence>
<dbReference type="InterPro" id="IPR010982">
    <property type="entry name" value="Lambda_DNA-bd_dom_sf"/>
</dbReference>
<dbReference type="PRINTS" id="PR00036">
    <property type="entry name" value="HTHLACI"/>
</dbReference>
<dbReference type="PROSITE" id="PS50943">
    <property type="entry name" value="HTH_CROC1"/>
    <property type="match status" value="1"/>
</dbReference>
<feature type="domain" description="HTH lacI-type" evidence="5">
    <location>
        <begin position="2"/>
        <end position="56"/>
    </location>
</feature>
<dbReference type="CDD" id="cd01392">
    <property type="entry name" value="HTH_LacI"/>
    <property type="match status" value="1"/>
</dbReference>
<evidence type="ECO:0000256" key="4">
    <source>
        <dbReference type="ARBA" id="ARBA00023163"/>
    </source>
</evidence>
<dbReference type="Pfam" id="PF13377">
    <property type="entry name" value="Peripla_BP_3"/>
    <property type="match status" value="1"/>
</dbReference>
<reference evidence="7" key="1">
    <citation type="submission" date="2020-10" db="EMBL/GenBank/DDBJ databases">
        <authorList>
            <person name="Gilroy R."/>
        </authorList>
    </citation>
    <scope>NUCLEOTIDE SEQUENCE</scope>
    <source>
        <strain evidence="7">ChiSjej1B19-7085</strain>
    </source>
</reference>
<dbReference type="PANTHER" id="PTHR30146:SF95">
    <property type="entry name" value="RIBOSE OPERON REPRESSOR"/>
    <property type="match status" value="1"/>
</dbReference>
<dbReference type="SUPFAM" id="SSF53822">
    <property type="entry name" value="Periplasmic binding protein-like I"/>
    <property type="match status" value="1"/>
</dbReference>
<dbReference type="CDD" id="cd06291">
    <property type="entry name" value="PBP1_Qymf-like"/>
    <property type="match status" value="1"/>
</dbReference>
<dbReference type="PROSITE" id="PS50932">
    <property type="entry name" value="HTH_LACI_2"/>
    <property type="match status" value="1"/>
</dbReference>
<evidence type="ECO:0000259" key="6">
    <source>
        <dbReference type="PROSITE" id="PS50943"/>
    </source>
</evidence>
<protein>
    <submittedName>
        <fullName evidence="7">LacI family DNA-binding transcriptional regulator</fullName>
    </submittedName>
</protein>
<evidence type="ECO:0000256" key="2">
    <source>
        <dbReference type="ARBA" id="ARBA00023015"/>
    </source>
</evidence>